<evidence type="ECO:0000313" key="6">
    <source>
        <dbReference type="Proteomes" id="UP000488299"/>
    </source>
</evidence>
<reference evidence="5 6" key="1">
    <citation type="submission" date="2019-10" db="EMBL/GenBank/DDBJ databases">
        <title>Rudanella paleaurantiibacter sp. nov., isolated from sludge.</title>
        <authorList>
            <person name="Xu S.Q."/>
        </authorList>
    </citation>
    <scope>NUCLEOTIDE SEQUENCE [LARGE SCALE GENOMIC DNA]</scope>
    <source>
        <strain evidence="5 6">HX-22-17</strain>
    </source>
</reference>
<organism evidence="5 6">
    <name type="scientific">Rudanella paleaurantiibacter</name>
    <dbReference type="NCBI Taxonomy" id="2614655"/>
    <lineage>
        <taxon>Bacteria</taxon>
        <taxon>Pseudomonadati</taxon>
        <taxon>Bacteroidota</taxon>
        <taxon>Cytophagia</taxon>
        <taxon>Cytophagales</taxon>
        <taxon>Cytophagaceae</taxon>
        <taxon>Rudanella</taxon>
    </lineage>
</organism>
<comment type="similarity">
    <text evidence="1 2">Belongs to the peptidase S8 family.</text>
</comment>
<evidence type="ECO:0000313" key="5">
    <source>
        <dbReference type="EMBL" id="KAB7731955.1"/>
    </source>
</evidence>
<keyword evidence="3" id="KW-0812">Transmembrane</keyword>
<dbReference type="InterPro" id="IPR008979">
    <property type="entry name" value="Galactose-bd-like_sf"/>
</dbReference>
<dbReference type="PROSITE" id="PS51892">
    <property type="entry name" value="SUBTILASE"/>
    <property type="match status" value="1"/>
</dbReference>
<comment type="caution">
    <text evidence="2">Lacks conserved residue(s) required for the propagation of feature annotation.</text>
</comment>
<dbReference type="Pfam" id="PF00082">
    <property type="entry name" value="Peptidase_S8"/>
    <property type="match status" value="1"/>
</dbReference>
<dbReference type="InterPro" id="IPR051048">
    <property type="entry name" value="Peptidase_S8/S53_subtilisin"/>
</dbReference>
<sequence>MANQHTISLYVCWLATGWWVLLSLWGQAQAPSPTAPAVSLNELSERYAQRTQRAHRLARQLGWPIHKNYSNGQRFSLQDVDSLGHPIYYRTHNTHASLLTQTATLYSKGTAGLALSGSSPLLTGRMGMWDGGRALAQHREFGGNNSRIQYMNQQGELSDHTTHLAGTLIAQGINPAAKGMAFGASLKIWDYDDDIIEMASAAKDLLLSNHAYGPVVGWVYNPDRPGNDASLKWEWWGNTAMSATEEYLFGFYNAKAVDIDRIAYSNPYYLVVRSADNKRAETGPPANTPYFLRNTDEKSTLPRLRNDSYDVIAAEATAKNVLTVGAADVSADLSRITVSSYSGWGPTDDGRIKPDLLGVGTPILSTLSSGTASYGSLLGTSMASANVTGSLLLLQELYSQLRPGQFMRSATLRALALHTATRPKPNGQTALPPPDYRQGWGLLNVYEAAQVILNNNGAHQLQEASLRQGTTYLQSVVAQGNEPLVVTIAWTDPESTPTPLNPRYVNSRVPKLINDLDARITDDKGLIANPWTLNPNRPEQVAVPGDNIRDNVEQVVIQDPVPGRTYTIRVSHKGELRYGAQPFSVVVSGLRRLECPLQVSMSPNADTTLCPGRPLLLSVGQAQFVNSKTLATATRYEWLRNGIPVADANSASYVVATPGSYAVRVTDHNGCSGTSRPILVQALADRTLLTPTSSQLLCTARPSVQLTATGEPGATYEWFRDGQMISRGTAMRYQASVPGSYAVKMSLNGCSVQSPATVVESTAKPQTEILPTDSDITLPSGSSVRLQVPANSDYTYQWFRDDVPIAQATGSSWLVNQPGLYRLRISQQNCTALLNPRKVRSSMAQADSLFSTVPADSMLLVMPNPASEQVTVQYNRKTSERPIALVYSLNGLLLLPETPLTFRDGLYEATIPVRNFPPGHYMIQVIDGPRVRATRFVKR</sequence>
<dbReference type="GO" id="GO:0004252">
    <property type="term" value="F:serine-type endopeptidase activity"/>
    <property type="evidence" value="ECO:0007669"/>
    <property type="project" value="InterPro"/>
</dbReference>
<dbReference type="Gene3D" id="3.40.50.200">
    <property type="entry name" value="Peptidase S8/S53 domain"/>
    <property type="match status" value="1"/>
</dbReference>
<dbReference type="RefSeq" id="WP_152123533.1">
    <property type="nucleotide sequence ID" value="NZ_WELI01000002.1"/>
</dbReference>
<evidence type="ECO:0000259" key="4">
    <source>
        <dbReference type="PROSITE" id="PS50835"/>
    </source>
</evidence>
<evidence type="ECO:0000256" key="3">
    <source>
        <dbReference type="SAM" id="Phobius"/>
    </source>
</evidence>
<protein>
    <submittedName>
        <fullName evidence="5">S8 family serine peptidase</fullName>
    </submittedName>
</protein>
<dbReference type="InterPro" id="IPR013783">
    <property type="entry name" value="Ig-like_fold"/>
</dbReference>
<dbReference type="SUPFAM" id="SSF49785">
    <property type="entry name" value="Galactose-binding domain-like"/>
    <property type="match status" value="1"/>
</dbReference>
<comment type="caution">
    <text evidence="5">The sequence shown here is derived from an EMBL/GenBank/DDBJ whole genome shotgun (WGS) entry which is preliminary data.</text>
</comment>
<dbReference type="Gene3D" id="2.60.40.10">
    <property type="entry name" value="Immunoglobulins"/>
    <property type="match status" value="2"/>
</dbReference>
<dbReference type="InterPro" id="IPR000209">
    <property type="entry name" value="Peptidase_S8/S53_dom"/>
</dbReference>
<gene>
    <name evidence="5" type="ORF">F5984_06970</name>
</gene>
<evidence type="ECO:0000256" key="1">
    <source>
        <dbReference type="ARBA" id="ARBA00011073"/>
    </source>
</evidence>
<feature type="domain" description="Ig-like" evidence="4">
    <location>
        <begin position="677"/>
        <end position="767"/>
    </location>
</feature>
<keyword evidence="6" id="KW-1185">Reference proteome</keyword>
<dbReference type="EMBL" id="WELI01000002">
    <property type="protein sequence ID" value="KAB7731955.1"/>
    <property type="molecule type" value="Genomic_DNA"/>
</dbReference>
<dbReference type="PROSITE" id="PS50835">
    <property type="entry name" value="IG_LIKE"/>
    <property type="match status" value="1"/>
</dbReference>
<dbReference type="InterPro" id="IPR007110">
    <property type="entry name" value="Ig-like_dom"/>
</dbReference>
<feature type="transmembrane region" description="Helical" evidence="3">
    <location>
        <begin position="7"/>
        <end position="26"/>
    </location>
</feature>
<dbReference type="GO" id="GO:0006508">
    <property type="term" value="P:proteolysis"/>
    <property type="evidence" value="ECO:0007669"/>
    <property type="project" value="InterPro"/>
</dbReference>
<keyword evidence="3" id="KW-1133">Transmembrane helix</keyword>
<dbReference type="AlphaFoldDB" id="A0A7J5U4J2"/>
<keyword evidence="3" id="KW-0472">Membrane</keyword>
<dbReference type="InterPro" id="IPR036852">
    <property type="entry name" value="Peptidase_S8/S53_dom_sf"/>
</dbReference>
<dbReference type="Proteomes" id="UP000488299">
    <property type="component" value="Unassembled WGS sequence"/>
</dbReference>
<dbReference type="Gene3D" id="2.60.120.380">
    <property type="match status" value="1"/>
</dbReference>
<dbReference type="SUPFAM" id="SSF52743">
    <property type="entry name" value="Subtilisin-like"/>
    <property type="match status" value="1"/>
</dbReference>
<dbReference type="PANTHER" id="PTHR43399:SF4">
    <property type="entry name" value="CELL WALL-ASSOCIATED PROTEASE"/>
    <property type="match status" value="1"/>
</dbReference>
<proteinExistence type="inferred from homology"/>
<dbReference type="PANTHER" id="PTHR43399">
    <property type="entry name" value="SUBTILISIN-RELATED"/>
    <property type="match status" value="1"/>
</dbReference>
<evidence type="ECO:0000256" key="2">
    <source>
        <dbReference type="PROSITE-ProRule" id="PRU01240"/>
    </source>
</evidence>
<accession>A0A7J5U4J2</accession>
<name>A0A7J5U4J2_9BACT</name>